<protein>
    <submittedName>
        <fullName evidence="2">Uncharacterized protein</fullName>
    </submittedName>
</protein>
<organism evidence="2 3">
    <name type="scientific">Halobacillus litoralis</name>
    <dbReference type="NCBI Taxonomy" id="45668"/>
    <lineage>
        <taxon>Bacteria</taxon>
        <taxon>Bacillati</taxon>
        <taxon>Bacillota</taxon>
        <taxon>Bacilli</taxon>
        <taxon>Bacillales</taxon>
        <taxon>Bacillaceae</taxon>
        <taxon>Halobacillus</taxon>
    </lineage>
</organism>
<gene>
    <name evidence="2" type="ORF">HLI_21290</name>
</gene>
<dbReference type="Proteomes" id="UP000287756">
    <property type="component" value="Plasmid pLDW-31"/>
</dbReference>
<name>A0A410MJ88_9BACI</name>
<feature type="compositionally biased region" description="Basic and acidic residues" evidence="1">
    <location>
        <begin position="15"/>
        <end position="39"/>
    </location>
</feature>
<sequence>MTDVKQTDIFSTFGLHDEVAEERQREEEERKRKIEEAKKNAPQNPLADKTEKPSKKEEFELNLESFIFHLGQQISILEYFTEEEIENGVRKNKKGEEVFVKIDGEEVRKRLEKDYPNLVKSHTQVVFLAKKNMLMCIQISKKKGCSEGASSSEGSFSPVKIPSWILNDFIFQAKKIYQTHQSELHADIYLNTDTKEFILDFPSQWISSVNCEVTETAEEQALKLIEWSSDSLSPIMKVMEIHSHHQMLAIPSKQDDESERLSNVLYAIVGEIDQLFPSIIVRVFNETTQSHLMINPSKVFESPLSASSNPYSLDLEVMNKGGVKC</sequence>
<geneLocation type="plasmid" evidence="3">
    <name>pldw-31</name>
</geneLocation>
<accession>A0A410MJ88</accession>
<evidence type="ECO:0000256" key="1">
    <source>
        <dbReference type="SAM" id="MobiDB-lite"/>
    </source>
</evidence>
<proteinExistence type="predicted"/>
<keyword evidence="2" id="KW-0614">Plasmid</keyword>
<evidence type="ECO:0000313" key="3">
    <source>
        <dbReference type="Proteomes" id="UP000287756"/>
    </source>
</evidence>
<dbReference type="KEGG" id="hli:HLI_21290"/>
<feature type="region of interest" description="Disordered" evidence="1">
    <location>
        <begin position="15"/>
        <end position="54"/>
    </location>
</feature>
<evidence type="ECO:0000313" key="2">
    <source>
        <dbReference type="EMBL" id="QAS54792.1"/>
    </source>
</evidence>
<dbReference type="AlphaFoldDB" id="A0A410MJ88"/>
<reference evidence="2 3" key="1">
    <citation type="submission" date="2018-01" db="EMBL/GenBank/DDBJ databases">
        <title>The whole genome sequencing and assembly of Halobacillus litoralis ERB031 strain.</title>
        <authorList>
            <person name="Lee S.-J."/>
            <person name="Park M.-K."/>
            <person name="Kim J.-Y."/>
            <person name="Lee Y.-J."/>
            <person name="Yi H."/>
            <person name="Bahn Y.-S."/>
            <person name="Kim J.F."/>
            <person name="Lee D.-W."/>
        </authorList>
    </citation>
    <scope>NUCLEOTIDE SEQUENCE [LARGE SCALE GENOMIC DNA]</scope>
    <source>
        <strain evidence="2 3">ERB 031</strain>
        <plasmid evidence="3">pldw-31</plasmid>
    </source>
</reference>
<dbReference type="EMBL" id="CP026119">
    <property type="protein sequence ID" value="QAS54792.1"/>
    <property type="molecule type" value="Genomic_DNA"/>
</dbReference>